<organism evidence="6 7">
    <name type="scientific">Lactuca virosa</name>
    <dbReference type="NCBI Taxonomy" id="75947"/>
    <lineage>
        <taxon>Eukaryota</taxon>
        <taxon>Viridiplantae</taxon>
        <taxon>Streptophyta</taxon>
        <taxon>Embryophyta</taxon>
        <taxon>Tracheophyta</taxon>
        <taxon>Spermatophyta</taxon>
        <taxon>Magnoliopsida</taxon>
        <taxon>eudicotyledons</taxon>
        <taxon>Gunneridae</taxon>
        <taxon>Pentapetalae</taxon>
        <taxon>asterids</taxon>
        <taxon>campanulids</taxon>
        <taxon>Asterales</taxon>
        <taxon>Asteraceae</taxon>
        <taxon>Cichorioideae</taxon>
        <taxon>Cichorieae</taxon>
        <taxon>Lactucinae</taxon>
        <taxon>Lactuca</taxon>
    </lineage>
</organism>
<dbReference type="AlphaFoldDB" id="A0AAU9P9G5"/>
<dbReference type="GO" id="GO:0005737">
    <property type="term" value="C:cytoplasm"/>
    <property type="evidence" value="ECO:0007669"/>
    <property type="project" value="UniProtKB-SubCell"/>
</dbReference>
<dbReference type="InterPro" id="IPR040122">
    <property type="entry name" value="Importin_beta"/>
</dbReference>
<dbReference type="EMBL" id="CAKMRJ010005523">
    <property type="protein sequence ID" value="CAH1446638.1"/>
    <property type="molecule type" value="Genomic_DNA"/>
</dbReference>
<keyword evidence="3" id="KW-0963">Cytoplasm</keyword>
<name>A0AAU9P9G5_9ASTR</name>
<proteinExistence type="predicted"/>
<evidence type="ECO:0000256" key="5">
    <source>
        <dbReference type="ARBA" id="ARBA00022927"/>
    </source>
</evidence>
<comment type="caution">
    <text evidence="6">The sequence shown here is derived from an EMBL/GenBank/DDBJ whole genome shotgun (WGS) entry which is preliminary data.</text>
</comment>
<evidence type="ECO:0000256" key="1">
    <source>
        <dbReference type="ARBA" id="ARBA00004496"/>
    </source>
</evidence>
<reference evidence="6 7" key="1">
    <citation type="submission" date="2022-01" db="EMBL/GenBank/DDBJ databases">
        <authorList>
            <person name="Xiong W."/>
            <person name="Schranz E."/>
        </authorList>
    </citation>
    <scope>NUCLEOTIDE SEQUENCE [LARGE SCALE GENOMIC DNA]</scope>
</reference>
<dbReference type="Proteomes" id="UP001157418">
    <property type="component" value="Unassembled WGS sequence"/>
</dbReference>
<keyword evidence="7" id="KW-1185">Reference proteome</keyword>
<dbReference type="Gene3D" id="1.25.10.10">
    <property type="entry name" value="Leucine-rich Repeat Variant"/>
    <property type="match status" value="1"/>
</dbReference>
<keyword evidence="4" id="KW-0677">Repeat</keyword>
<dbReference type="InterPro" id="IPR011989">
    <property type="entry name" value="ARM-like"/>
</dbReference>
<keyword evidence="2" id="KW-0813">Transport</keyword>
<evidence type="ECO:0000313" key="7">
    <source>
        <dbReference type="Proteomes" id="UP001157418"/>
    </source>
</evidence>
<evidence type="ECO:0000256" key="2">
    <source>
        <dbReference type="ARBA" id="ARBA00022448"/>
    </source>
</evidence>
<dbReference type="PANTHER" id="PTHR10527">
    <property type="entry name" value="IMPORTIN BETA"/>
    <property type="match status" value="1"/>
</dbReference>
<comment type="subcellular location">
    <subcellularLocation>
        <location evidence="1">Cytoplasm</location>
    </subcellularLocation>
</comment>
<dbReference type="Pfam" id="PF13513">
    <property type="entry name" value="HEAT_EZ"/>
    <property type="match status" value="1"/>
</dbReference>
<accession>A0AAU9P9G5</accession>
<protein>
    <submittedName>
        <fullName evidence="6">Uncharacterized protein</fullName>
    </submittedName>
</protein>
<evidence type="ECO:0000256" key="4">
    <source>
        <dbReference type="ARBA" id="ARBA00022737"/>
    </source>
</evidence>
<dbReference type="SUPFAM" id="SSF48371">
    <property type="entry name" value="ARM repeat"/>
    <property type="match status" value="1"/>
</dbReference>
<evidence type="ECO:0000313" key="6">
    <source>
        <dbReference type="EMBL" id="CAH1446638.1"/>
    </source>
</evidence>
<dbReference type="InterPro" id="IPR016024">
    <property type="entry name" value="ARM-type_fold"/>
</dbReference>
<gene>
    <name evidence="6" type="ORF">LVIROSA_LOCUS32317</name>
</gene>
<sequence length="102" mass="11148">MLLETLLKQEEDQDQDEGAWNLAMAGGTCLGLVARTVGNDIVPLVMPFIEENITKPDWRQREGATYAFGSILEGPSPNQLTPLVNVALNFMLTALTKDPATM</sequence>
<dbReference type="GO" id="GO:0006606">
    <property type="term" value="P:protein import into nucleus"/>
    <property type="evidence" value="ECO:0007669"/>
    <property type="project" value="InterPro"/>
</dbReference>
<evidence type="ECO:0000256" key="3">
    <source>
        <dbReference type="ARBA" id="ARBA00022490"/>
    </source>
</evidence>
<keyword evidence="5" id="KW-0653">Protein transport</keyword>